<organism evidence="1 2">
    <name type="scientific">Trifolium medium</name>
    <dbReference type="NCBI Taxonomy" id="97028"/>
    <lineage>
        <taxon>Eukaryota</taxon>
        <taxon>Viridiplantae</taxon>
        <taxon>Streptophyta</taxon>
        <taxon>Embryophyta</taxon>
        <taxon>Tracheophyta</taxon>
        <taxon>Spermatophyta</taxon>
        <taxon>Magnoliopsida</taxon>
        <taxon>eudicotyledons</taxon>
        <taxon>Gunneridae</taxon>
        <taxon>Pentapetalae</taxon>
        <taxon>rosids</taxon>
        <taxon>fabids</taxon>
        <taxon>Fabales</taxon>
        <taxon>Fabaceae</taxon>
        <taxon>Papilionoideae</taxon>
        <taxon>50 kb inversion clade</taxon>
        <taxon>NPAAA clade</taxon>
        <taxon>Hologalegina</taxon>
        <taxon>IRL clade</taxon>
        <taxon>Trifolieae</taxon>
        <taxon>Trifolium</taxon>
    </lineage>
</organism>
<evidence type="ECO:0000313" key="1">
    <source>
        <dbReference type="EMBL" id="MCI33483.1"/>
    </source>
</evidence>
<accession>A0A392RA50</accession>
<feature type="non-terminal residue" evidence="1">
    <location>
        <position position="81"/>
    </location>
</feature>
<reference evidence="1 2" key="1">
    <citation type="journal article" date="2018" name="Front. Plant Sci.">
        <title>Red Clover (Trifolium pratense) and Zigzag Clover (T. medium) - A Picture of Genomic Similarities and Differences.</title>
        <authorList>
            <person name="Dluhosova J."/>
            <person name="Istvanek J."/>
            <person name="Nedelnik J."/>
            <person name="Repkova J."/>
        </authorList>
    </citation>
    <scope>NUCLEOTIDE SEQUENCE [LARGE SCALE GENOMIC DNA]</scope>
    <source>
        <strain evidence="2">cv. 10/8</strain>
        <tissue evidence="1">Leaf</tissue>
    </source>
</reference>
<comment type="caution">
    <text evidence="1">The sequence shown here is derived from an EMBL/GenBank/DDBJ whole genome shotgun (WGS) entry which is preliminary data.</text>
</comment>
<dbReference type="EMBL" id="LXQA010204736">
    <property type="protein sequence ID" value="MCI33483.1"/>
    <property type="molecule type" value="Genomic_DNA"/>
</dbReference>
<dbReference type="AlphaFoldDB" id="A0A392RA50"/>
<dbReference type="Proteomes" id="UP000265520">
    <property type="component" value="Unassembled WGS sequence"/>
</dbReference>
<sequence length="81" mass="8773">MCRKTISQLPLAHGAPKAAHEAQKQLLLLPVAHGAPGSAHELQPAAIYCCSVFLQPLERENGRFLGFCSPTSRLELRGLLL</sequence>
<keyword evidence="2" id="KW-1185">Reference proteome</keyword>
<proteinExistence type="predicted"/>
<protein>
    <submittedName>
        <fullName evidence="1">Uncharacterized protein</fullName>
    </submittedName>
</protein>
<evidence type="ECO:0000313" key="2">
    <source>
        <dbReference type="Proteomes" id="UP000265520"/>
    </source>
</evidence>
<name>A0A392RA50_9FABA</name>